<evidence type="ECO:0000256" key="6">
    <source>
        <dbReference type="ARBA" id="ARBA00022723"/>
    </source>
</evidence>
<evidence type="ECO:0000256" key="4">
    <source>
        <dbReference type="ARBA" id="ARBA00022525"/>
    </source>
</evidence>
<accession>A0ABZ2KJP2</accession>
<dbReference type="PANTHER" id="PTHR33478">
    <property type="entry name" value="EXTRACELLULAR METALLOPROTEINASE MEP"/>
    <property type="match status" value="1"/>
</dbReference>
<protein>
    <submittedName>
        <fullName evidence="14">M36 family metallopeptidase</fullName>
    </submittedName>
</protein>
<proteinExistence type="inferred from homology"/>
<dbReference type="Proteomes" id="UP001379533">
    <property type="component" value="Chromosome"/>
</dbReference>
<comment type="similarity">
    <text evidence="3">Belongs to the peptidase M36 family.</text>
</comment>
<evidence type="ECO:0000313" key="14">
    <source>
        <dbReference type="EMBL" id="WXA98883.1"/>
    </source>
</evidence>
<dbReference type="Pfam" id="PF02225">
    <property type="entry name" value="PA"/>
    <property type="match status" value="1"/>
</dbReference>
<dbReference type="InterPro" id="IPR050371">
    <property type="entry name" value="Fungal_virulence_M36"/>
</dbReference>
<gene>
    <name evidence="14" type="ORF">LZC95_18930</name>
</gene>
<dbReference type="Gene3D" id="2.60.40.10">
    <property type="entry name" value="Immunoglobulins"/>
    <property type="match status" value="1"/>
</dbReference>
<evidence type="ECO:0000256" key="11">
    <source>
        <dbReference type="SAM" id="MobiDB-lite"/>
    </source>
</evidence>
<organism evidence="14 15">
    <name type="scientific">Pendulispora brunnea</name>
    <dbReference type="NCBI Taxonomy" id="2905690"/>
    <lineage>
        <taxon>Bacteria</taxon>
        <taxon>Pseudomonadati</taxon>
        <taxon>Myxococcota</taxon>
        <taxon>Myxococcia</taxon>
        <taxon>Myxococcales</taxon>
        <taxon>Sorangiineae</taxon>
        <taxon>Pendulisporaceae</taxon>
        <taxon>Pendulispora</taxon>
    </lineage>
</organism>
<dbReference type="Gene3D" id="2.60.120.260">
    <property type="entry name" value="Galactose-binding domain-like"/>
    <property type="match status" value="1"/>
</dbReference>
<dbReference type="Gene3D" id="3.10.170.10">
    <property type="match status" value="1"/>
</dbReference>
<evidence type="ECO:0000256" key="8">
    <source>
        <dbReference type="ARBA" id="ARBA00022833"/>
    </source>
</evidence>
<dbReference type="InterPro" id="IPR027268">
    <property type="entry name" value="Peptidase_M4/M1_CTD_sf"/>
</dbReference>
<evidence type="ECO:0000256" key="2">
    <source>
        <dbReference type="ARBA" id="ARBA00004613"/>
    </source>
</evidence>
<feature type="region of interest" description="Disordered" evidence="11">
    <location>
        <begin position="1181"/>
        <end position="1225"/>
    </location>
</feature>
<dbReference type="PANTHER" id="PTHR33478:SF1">
    <property type="entry name" value="EXTRACELLULAR METALLOPROTEINASE MEP"/>
    <property type="match status" value="1"/>
</dbReference>
<dbReference type="SUPFAM" id="SSF52025">
    <property type="entry name" value="PA domain"/>
    <property type="match status" value="1"/>
</dbReference>
<sequence length="1262" mass="131613">MRSYLTRIGALAATGAMLFAFPMCAKDTSSTGSIPDPAGNPGDEDAARAALANAPLGHVVTRDALGRARFVMGESAGQSPASGLSAATASRVHLYRHAAVLGLNDAAVRDAVLTATQELPGGATLVQYTQQVDGVPVFHARASVLLGAGKNLVSLTSNLHPGAAGKKAVAFPTTAESALANVYAAHFGRSLPSSAVRELGASSYAVTTAADAPRLLDVTAKRVLFPDANALVPAYHVEFIGRAAGSSEDDGYEYVVDAVGGKLLYKASITANEKFKYKVWADATGSHTPADGPYVRSVPYKGAPVPSNAEPEFATPVDIEIDGFNKHADPWLPTGATVTHGNNVHAYSDRNDQHKTGDAGTSIGDGFDPGVDIEGTATGNAFSDVYDIHAEPEVNDRQIKAAVTQLFYVNNWLHDYWYDSGFDEAAGNAQTDNLGRGGVGNDPVRAEAQDGALFGQANNANMSTPSDGRSPRMQMFVWAPAIKRKLETNPAVTFEDGWGAATTYAAQTFDLPAGKEIVLSNDGSATPTYACAQPTNVAGKIAIVDRGGPAACTIPLKMQNAKKGGAIGVIFVNNAVGAPGLGGAVADDIKNDVKDLPILTVSKRNGDALKAKLGSGPVTATVMSRGTEAPKHDGTIDNSVVAHEWGHYIHHRLVNCGSASCGGMSEGWGDFNALFMAVRENDDVHDTVWPAAQYASAGIAPEGSVYYGIRRAPYSTSLTVNPFTFQHVRRSATLPTTAPLAVASVDPSEVHNVGEIWAQTLFEAYVNVLKNEGTFAEKKRRFATYLVAGMRGAPVEPTFTEQRDSILAAVLATGNQADFEAIAKGFQKRGLGAGAVAPPTSSESLDEMTEDFSFVGNVALQTTKLEETESCDHDGHLDAGEKGTFTVTVKNVGWLTLAGSKVSVKSSDPNITFDRNSETIASIAPLLDTATVKFTVSVGPNAPARGTLPITVTVANDASFVKTKDTAFETRYNYDDAPNTSATDDVESEKVAWTFGHDGGDYHAWSREGTATQHAWHGQDIGTTTDERLVSPDLVVAASGEFKIDFKHRYSFEYAPQSGTTAPVYYDGGVLELSDDGGATWKDISTLVDPAYGGALTSGNPLVGQKAWVAESAGYPSYVPVSLNLGSSLAGKTVKVRFRTVTDPGVGAPGWDIDDIAFSGITNKPFATVVDDTTKVCGGTDAGTDSGTDAGTADAAPGTDAGSGTDAGNDAGTPPRHTNDDSSCAVGAVGTGSAGKTGGAIGGGLFAGLLMLVRRRRRTGAM</sequence>
<reference evidence="14 15" key="1">
    <citation type="submission" date="2021-12" db="EMBL/GenBank/DDBJ databases">
        <title>Discovery of the Pendulisporaceae a myxobacterial family with distinct sporulation behavior and unique specialized metabolism.</title>
        <authorList>
            <person name="Garcia R."/>
            <person name="Popoff A."/>
            <person name="Bader C.D."/>
            <person name="Loehr J."/>
            <person name="Walesch S."/>
            <person name="Walt C."/>
            <person name="Boldt J."/>
            <person name="Bunk B."/>
            <person name="Haeckl F.J.F.P.J."/>
            <person name="Gunesch A.P."/>
            <person name="Birkelbach J."/>
            <person name="Nuebel U."/>
            <person name="Pietschmann T."/>
            <person name="Bach T."/>
            <person name="Mueller R."/>
        </authorList>
    </citation>
    <scope>NUCLEOTIDE SEQUENCE [LARGE SCALE GENOMIC DNA]</scope>
    <source>
        <strain evidence="14 15">MSr12523</strain>
    </source>
</reference>
<keyword evidence="12" id="KW-0732">Signal</keyword>
<keyword evidence="4" id="KW-0964">Secreted</keyword>
<evidence type="ECO:0000256" key="10">
    <source>
        <dbReference type="ARBA" id="ARBA00023145"/>
    </source>
</evidence>
<evidence type="ECO:0000259" key="13">
    <source>
        <dbReference type="Pfam" id="PF02225"/>
    </source>
</evidence>
<evidence type="ECO:0000256" key="12">
    <source>
        <dbReference type="SAM" id="SignalP"/>
    </source>
</evidence>
<dbReference type="InterPro" id="IPR046450">
    <property type="entry name" value="PA_dom_sf"/>
</dbReference>
<dbReference type="Gene3D" id="1.10.390.10">
    <property type="entry name" value="Neutral Protease Domain 2"/>
    <property type="match status" value="1"/>
</dbReference>
<comment type="cofactor">
    <cofactor evidence="1">
        <name>Zn(2+)</name>
        <dbReference type="ChEBI" id="CHEBI:29105"/>
    </cofactor>
</comment>
<name>A0ABZ2KJP2_9BACT</name>
<dbReference type="RefSeq" id="WP_394849506.1">
    <property type="nucleotide sequence ID" value="NZ_CP089982.1"/>
</dbReference>
<dbReference type="InterPro" id="IPR001842">
    <property type="entry name" value="Peptidase_M36"/>
</dbReference>
<feature type="domain" description="PA" evidence="13">
    <location>
        <begin position="527"/>
        <end position="609"/>
    </location>
</feature>
<dbReference type="SUPFAM" id="SSF55486">
    <property type="entry name" value="Metalloproteases ('zincins'), catalytic domain"/>
    <property type="match status" value="1"/>
</dbReference>
<evidence type="ECO:0000313" key="15">
    <source>
        <dbReference type="Proteomes" id="UP001379533"/>
    </source>
</evidence>
<keyword evidence="10" id="KW-0865">Zymogen</keyword>
<evidence type="ECO:0000256" key="3">
    <source>
        <dbReference type="ARBA" id="ARBA00006006"/>
    </source>
</evidence>
<comment type="subcellular location">
    <subcellularLocation>
        <location evidence="2">Secreted</location>
    </subcellularLocation>
</comment>
<dbReference type="EMBL" id="CP089982">
    <property type="protein sequence ID" value="WXA98883.1"/>
    <property type="molecule type" value="Genomic_DNA"/>
</dbReference>
<dbReference type="Gene3D" id="3.50.30.30">
    <property type="match status" value="1"/>
</dbReference>
<feature type="chain" id="PRO_5046409990" evidence="12">
    <location>
        <begin position="26"/>
        <end position="1262"/>
    </location>
</feature>
<dbReference type="InterPro" id="IPR003137">
    <property type="entry name" value="PA_domain"/>
</dbReference>
<evidence type="ECO:0000256" key="7">
    <source>
        <dbReference type="ARBA" id="ARBA00022801"/>
    </source>
</evidence>
<keyword evidence="6" id="KW-0479">Metal-binding</keyword>
<dbReference type="Pfam" id="PF02128">
    <property type="entry name" value="Peptidase_M36"/>
    <property type="match status" value="1"/>
</dbReference>
<keyword evidence="15" id="KW-1185">Reference proteome</keyword>
<keyword evidence="9" id="KW-0482">Metalloprotease</keyword>
<keyword evidence="7" id="KW-0378">Hydrolase</keyword>
<keyword evidence="5" id="KW-0645">Protease</keyword>
<evidence type="ECO:0000256" key="1">
    <source>
        <dbReference type="ARBA" id="ARBA00001947"/>
    </source>
</evidence>
<feature type="compositionally biased region" description="Low complexity" evidence="11">
    <location>
        <begin position="1181"/>
        <end position="1213"/>
    </location>
</feature>
<keyword evidence="8" id="KW-0862">Zinc</keyword>
<evidence type="ECO:0000256" key="9">
    <source>
        <dbReference type="ARBA" id="ARBA00023049"/>
    </source>
</evidence>
<dbReference type="InterPro" id="IPR013783">
    <property type="entry name" value="Ig-like_fold"/>
</dbReference>
<evidence type="ECO:0000256" key="5">
    <source>
        <dbReference type="ARBA" id="ARBA00022670"/>
    </source>
</evidence>
<feature type="signal peptide" evidence="12">
    <location>
        <begin position="1"/>
        <end position="25"/>
    </location>
</feature>